<proteinExistence type="predicted"/>
<dbReference type="GO" id="GO:0009982">
    <property type="term" value="F:pseudouridine synthase activity"/>
    <property type="evidence" value="ECO:0007669"/>
    <property type="project" value="InterPro"/>
</dbReference>
<dbReference type="GO" id="GO:0001522">
    <property type="term" value="P:pseudouridine synthesis"/>
    <property type="evidence" value="ECO:0007669"/>
    <property type="project" value="InterPro"/>
</dbReference>
<accession>A0A0B4XIR8</accession>
<dbReference type="HOGENOM" id="CLU_1891749_0_0_6"/>
<dbReference type="AlphaFoldDB" id="A0A0B4XIR8"/>
<dbReference type="GO" id="GO:0003723">
    <property type="term" value="F:RNA binding"/>
    <property type="evidence" value="ECO:0007669"/>
    <property type="project" value="InterPro"/>
</dbReference>
<reference evidence="2 3" key="1">
    <citation type="journal article" date="2012" name="J. Bacteriol.">
        <title>Genome sequence of an alkane-degrading bacterium, Alcanivorax pacificus type strain W11-5, isolated from deep sea sediment.</title>
        <authorList>
            <person name="Lai Q."/>
            <person name="Shao Z."/>
        </authorList>
    </citation>
    <scope>NUCLEOTIDE SEQUENCE [LARGE SCALE GENOMIC DNA]</scope>
    <source>
        <strain evidence="2 3">W11-5</strain>
    </source>
</reference>
<keyword evidence="3" id="KW-1185">Reference proteome</keyword>
<dbReference type="GO" id="GO:0006396">
    <property type="term" value="P:RNA processing"/>
    <property type="evidence" value="ECO:0007669"/>
    <property type="project" value="UniProtKB-ARBA"/>
</dbReference>
<dbReference type="PANTHER" id="PTHR47683">
    <property type="entry name" value="PSEUDOURIDINE SYNTHASE FAMILY PROTEIN-RELATED"/>
    <property type="match status" value="1"/>
</dbReference>
<dbReference type="InterPro" id="IPR050343">
    <property type="entry name" value="RsuA_PseudoU_synthase"/>
</dbReference>
<dbReference type="PANTHER" id="PTHR47683:SF2">
    <property type="entry name" value="RNA-BINDING S4 DOMAIN-CONTAINING PROTEIN"/>
    <property type="match status" value="1"/>
</dbReference>
<dbReference type="EMBL" id="CP004387">
    <property type="protein sequence ID" value="AJD48199.1"/>
    <property type="molecule type" value="Genomic_DNA"/>
</dbReference>
<evidence type="ECO:0000313" key="2">
    <source>
        <dbReference type="EMBL" id="AJD48199.1"/>
    </source>
</evidence>
<evidence type="ECO:0000256" key="1">
    <source>
        <dbReference type="SAM" id="MobiDB-lite"/>
    </source>
</evidence>
<name>A0A0B4XIR8_9GAMM</name>
<feature type="region of interest" description="Disordered" evidence="1">
    <location>
        <begin position="110"/>
        <end position="134"/>
    </location>
</feature>
<organism evidence="2 3">
    <name type="scientific">Isoalcanivorax pacificus W11-5</name>
    <dbReference type="NCBI Taxonomy" id="391936"/>
    <lineage>
        <taxon>Bacteria</taxon>
        <taxon>Pseudomonadati</taxon>
        <taxon>Pseudomonadota</taxon>
        <taxon>Gammaproteobacteria</taxon>
        <taxon>Oceanospirillales</taxon>
        <taxon>Alcanivoracaceae</taxon>
        <taxon>Isoalcanivorax</taxon>
    </lineage>
</organism>
<dbReference type="STRING" id="391936.S7S_08925"/>
<dbReference type="KEGG" id="apac:S7S_08925"/>
<protein>
    <submittedName>
        <fullName evidence="2">Ribosomal large subunit pseudouridine synthase E</fullName>
    </submittedName>
</protein>
<evidence type="ECO:0000313" key="3">
    <source>
        <dbReference type="Proteomes" id="UP000006764"/>
    </source>
</evidence>
<sequence>MQVEGIPDDAKLQQLRDGIQLNDGRTRPAQATLIEPPALWPRQPPVRERRHIPDCWLKLVITEGRNRQVRRMTAAVGHPTLRLVRWQIGDWTLDGLAPGQWRELSVYLPQAGASAQRPRGPGRAPRPSRPRRGR</sequence>
<dbReference type="InterPro" id="IPR020103">
    <property type="entry name" value="PsdUridine_synth_cat_dom_sf"/>
</dbReference>
<feature type="compositionally biased region" description="Low complexity" evidence="1">
    <location>
        <begin position="111"/>
        <end position="125"/>
    </location>
</feature>
<dbReference type="InterPro" id="IPR042092">
    <property type="entry name" value="PsdUridine_s_RsuA/RluB/E/F_cat"/>
</dbReference>
<dbReference type="Gene3D" id="3.30.70.1560">
    <property type="entry name" value="Alpha-L RNA-binding motif"/>
    <property type="match status" value="1"/>
</dbReference>
<dbReference type="SUPFAM" id="SSF55120">
    <property type="entry name" value="Pseudouridine synthase"/>
    <property type="match status" value="1"/>
</dbReference>
<dbReference type="GO" id="GO:0140098">
    <property type="term" value="F:catalytic activity, acting on RNA"/>
    <property type="evidence" value="ECO:0007669"/>
    <property type="project" value="UniProtKB-ARBA"/>
</dbReference>
<dbReference type="Proteomes" id="UP000006764">
    <property type="component" value="Chromosome"/>
</dbReference>
<gene>
    <name evidence="2" type="ORF">S7S_08925</name>
</gene>